<dbReference type="InterPro" id="IPR035906">
    <property type="entry name" value="MetI-like_sf"/>
</dbReference>
<evidence type="ECO:0000313" key="9">
    <source>
        <dbReference type="EMBL" id="MBO7746416.1"/>
    </source>
</evidence>
<dbReference type="PANTHER" id="PTHR43744:SF9">
    <property type="entry name" value="POLYGALACTURONAN_RHAMNOGALACTURONAN TRANSPORT SYSTEM PERMEASE PROTEIN YTCP"/>
    <property type="match status" value="1"/>
</dbReference>
<evidence type="ECO:0000256" key="3">
    <source>
        <dbReference type="ARBA" id="ARBA00022475"/>
    </source>
</evidence>
<dbReference type="PROSITE" id="PS50928">
    <property type="entry name" value="ABC_TM1"/>
    <property type="match status" value="1"/>
</dbReference>
<keyword evidence="10" id="KW-1185">Reference proteome</keyword>
<protein>
    <submittedName>
        <fullName evidence="9">Carbohydrate ABC transporter permease</fullName>
    </submittedName>
</protein>
<evidence type="ECO:0000256" key="4">
    <source>
        <dbReference type="ARBA" id="ARBA00022692"/>
    </source>
</evidence>
<gene>
    <name evidence="9" type="ORF">I8J29_19570</name>
</gene>
<comment type="subcellular location">
    <subcellularLocation>
        <location evidence="1 7">Cell membrane</location>
        <topology evidence="1 7">Multi-pass membrane protein</topology>
    </subcellularLocation>
</comment>
<dbReference type="CDD" id="cd06261">
    <property type="entry name" value="TM_PBP2"/>
    <property type="match status" value="1"/>
</dbReference>
<dbReference type="PANTHER" id="PTHR43744">
    <property type="entry name" value="ABC TRANSPORTER PERMEASE PROTEIN MG189-RELATED-RELATED"/>
    <property type="match status" value="1"/>
</dbReference>
<dbReference type="Proteomes" id="UP000670947">
    <property type="component" value="Unassembled WGS sequence"/>
</dbReference>
<dbReference type="SUPFAM" id="SSF161098">
    <property type="entry name" value="MetI-like"/>
    <property type="match status" value="1"/>
</dbReference>
<feature type="transmembrane region" description="Helical" evidence="7">
    <location>
        <begin position="197"/>
        <end position="219"/>
    </location>
</feature>
<comment type="caution">
    <text evidence="9">The sequence shown here is derived from an EMBL/GenBank/DDBJ whole genome shotgun (WGS) entry which is preliminary data.</text>
</comment>
<evidence type="ECO:0000256" key="1">
    <source>
        <dbReference type="ARBA" id="ARBA00004651"/>
    </source>
</evidence>
<evidence type="ECO:0000256" key="5">
    <source>
        <dbReference type="ARBA" id="ARBA00022989"/>
    </source>
</evidence>
<keyword evidence="6 7" id="KW-0472">Membrane</keyword>
<evidence type="ECO:0000256" key="7">
    <source>
        <dbReference type="RuleBase" id="RU363032"/>
    </source>
</evidence>
<feature type="transmembrane region" description="Helical" evidence="7">
    <location>
        <begin position="275"/>
        <end position="292"/>
    </location>
</feature>
<keyword evidence="2 7" id="KW-0813">Transport</keyword>
<dbReference type="InterPro" id="IPR000515">
    <property type="entry name" value="MetI-like"/>
</dbReference>
<keyword evidence="4 7" id="KW-0812">Transmembrane</keyword>
<organism evidence="9 10">
    <name type="scientific">Paenibacillus artemisiicola</name>
    <dbReference type="NCBI Taxonomy" id="1172618"/>
    <lineage>
        <taxon>Bacteria</taxon>
        <taxon>Bacillati</taxon>
        <taxon>Bacillota</taxon>
        <taxon>Bacilli</taxon>
        <taxon>Bacillales</taxon>
        <taxon>Paenibacillaceae</taxon>
        <taxon>Paenibacillus</taxon>
    </lineage>
</organism>
<proteinExistence type="inferred from homology"/>
<keyword evidence="5 7" id="KW-1133">Transmembrane helix</keyword>
<dbReference type="Gene3D" id="1.10.3720.10">
    <property type="entry name" value="MetI-like"/>
    <property type="match status" value="1"/>
</dbReference>
<evidence type="ECO:0000256" key="2">
    <source>
        <dbReference type="ARBA" id="ARBA00022448"/>
    </source>
</evidence>
<dbReference type="Pfam" id="PF00528">
    <property type="entry name" value="BPD_transp_1"/>
    <property type="match status" value="1"/>
</dbReference>
<dbReference type="RefSeq" id="WP_208849196.1">
    <property type="nucleotide sequence ID" value="NZ_JAGGDJ010000018.1"/>
</dbReference>
<feature type="domain" description="ABC transmembrane type-1" evidence="8">
    <location>
        <begin position="89"/>
        <end position="292"/>
    </location>
</feature>
<feature type="transmembrane region" description="Helical" evidence="7">
    <location>
        <begin position="24"/>
        <end position="46"/>
    </location>
</feature>
<evidence type="ECO:0000259" key="8">
    <source>
        <dbReference type="PROSITE" id="PS50928"/>
    </source>
</evidence>
<feature type="transmembrane region" description="Helical" evidence="7">
    <location>
        <begin position="156"/>
        <end position="176"/>
    </location>
</feature>
<name>A0ABS3WDI8_9BACL</name>
<dbReference type="EMBL" id="JAGGDJ010000018">
    <property type="protein sequence ID" value="MBO7746416.1"/>
    <property type="molecule type" value="Genomic_DNA"/>
</dbReference>
<evidence type="ECO:0000313" key="10">
    <source>
        <dbReference type="Proteomes" id="UP000670947"/>
    </source>
</evidence>
<comment type="similarity">
    <text evidence="7">Belongs to the binding-protein-dependent transport system permease family.</text>
</comment>
<reference evidence="9 10" key="1">
    <citation type="submission" date="2021-03" db="EMBL/GenBank/DDBJ databases">
        <title>Paenibacillus artemisicola MWE-103 whole genome sequence.</title>
        <authorList>
            <person name="Ham Y.J."/>
        </authorList>
    </citation>
    <scope>NUCLEOTIDE SEQUENCE [LARGE SCALE GENOMIC DNA]</scope>
    <source>
        <strain evidence="9 10">MWE-103</strain>
    </source>
</reference>
<accession>A0ABS3WDI8</accession>
<evidence type="ECO:0000256" key="6">
    <source>
        <dbReference type="ARBA" id="ARBA00023136"/>
    </source>
</evidence>
<sequence>MPQQAESARPQGYRHKKRYSGWDVAFNVFNYGLISVIAFVCIFPFVNTIANAFSSSHAIQSGKVFLWPVGFQLDAMKSVFWDDNVIRAMLVTIYVTVVGTAINMVMTILTAYPLARRDLVGRKYFMNYMIFTMMFSGGLIPSYLLNKELGLLNTLWAIMIPGAVSAFNVIIMKSFFQNMPEELREAAVMDGCGNIRYLVRIVLPLSGAVMATIGLFYAVGHWNSYMGAVIMIDNPDLYTLQVRLRNILLLSQMDTSLEVMQQQGKLQVIEESLKAATAVFATVPILIVYPFLQKYFVKGSFLGSVKG</sequence>
<feature type="transmembrane region" description="Helical" evidence="7">
    <location>
        <begin position="85"/>
        <end position="112"/>
    </location>
</feature>
<keyword evidence="3" id="KW-1003">Cell membrane</keyword>
<feature type="transmembrane region" description="Helical" evidence="7">
    <location>
        <begin position="124"/>
        <end position="144"/>
    </location>
</feature>